<organism evidence="2 3">
    <name type="scientific">Thalassotalea mangrovi</name>
    <dbReference type="NCBI Taxonomy" id="2572245"/>
    <lineage>
        <taxon>Bacteria</taxon>
        <taxon>Pseudomonadati</taxon>
        <taxon>Pseudomonadota</taxon>
        <taxon>Gammaproteobacteria</taxon>
        <taxon>Alteromonadales</taxon>
        <taxon>Colwelliaceae</taxon>
        <taxon>Thalassotalea</taxon>
    </lineage>
</organism>
<keyword evidence="2" id="KW-0378">Hydrolase</keyword>
<gene>
    <name evidence="2" type="ORF">E8M12_12415</name>
</gene>
<accession>A0A4U1B3W3</accession>
<dbReference type="Proteomes" id="UP000307999">
    <property type="component" value="Unassembled WGS sequence"/>
</dbReference>
<dbReference type="PANTHER" id="PTHR42951">
    <property type="entry name" value="METALLO-BETA-LACTAMASE DOMAIN-CONTAINING"/>
    <property type="match status" value="1"/>
</dbReference>
<feature type="domain" description="Metallo-beta-lactamase" evidence="1">
    <location>
        <begin position="10"/>
        <end position="209"/>
    </location>
</feature>
<evidence type="ECO:0000313" key="3">
    <source>
        <dbReference type="Proteomes" id="UP000307999"/>
    </source>
</evidence>
<evidence type="ECO:0000259" key="1">
    <source>
        <dbReference type="SMART" id="SM00849"/>
    </source>
</evidence>
<protein>
    <submittedName>
        <fullName evidence="2">MBL fold metallo-hydrolase</fullName>
    </submittedName>
</protein>
<dbReference type="SMART" id="SM00849">
    <property type="entry name" value="Lactamase_B"/>
    <property type="match status" value="1"/>
</dbReference>
<dbReference type="EMBL" id="SWDB01000030">
    <property type="protein sequence ID" value="TKB44270.1"/>
    <property type="molecule type" value="Genomic_DNA"/>
</dbReference>
<keyword evidence="3" id="KW-1185">Reference proteome</keyword>
<dbReference type="RefSeq" id="WP_136736542.1">
    <property type="nucleotide sequence ID" value="NZ_SWDB01000030.1"/>
</dbReference>
<dbReference type="Gene3D" id="3.60.15.10">
    <property type="entry name" value="Ribonuclease Z/Hydroxyacylglutathione hydrolase-like"/>
    <property type="match status" value="1"/>
</dbReference>
<proteinExistence type="predicted"/>
<comment type="caution">
    <text evidence="2">The sequence shown here is derived from an EMBL/GenBank/DDBJ whole genome shotgun (WGS) entry which is preliminary data.</text>
</comment>
<dbReference type="InterPro" id="IPR001279">
    <property type="entry name" value="Metallo-B-lactamas"/>
</dbReference>
<evidence type="ECO:0000313" key="2">
    <source>
        <dbReference type="EMBL" id="TKB44270.1"/>
    </source>
</evidence>
<sequence length="247" mass="28214">MKLHTLQGYIQNIFLAEYHHGLLLLDGCSRADVGMVKMFIEQELKRPASDLKLVIVTHMHPDHAGGAHKFRKVFGCQIAAANVEGHWYRGLDGVLMHWTDLALTQWVAKRRNRKPQAVHYPRKLNADILLDDGDLIPGFEDWQVLFTQGHTDRDLSLYHRDSNQVYIADLLVRVKGKLVPPFPVFYPRRYRDSLHRVQALPGVKLLMAHGPDVSISAAEFDEIIDLAPTTPTTHWRSIKSKFKKAIS</sequence>
<dbReference type="InterPro" id="IPR050855">
    <property type="entry name" value="NDM-1-like"/>
</dbReference>
<dbReference type="InterPro" id="IPR036866">
    <property type="entry name" value="RibonucZ/Hydroxyglut_hydro"/>
</dbReference>
<dbReference type="AlphaFoldDB" id="A0A4U1B3W3"/>
<dbReference type="GO" id="GO:0016787">
    <property type="term" value="F:hydrolase activity"/>
    <property type="evidence" value="ECO:0007669"/>
    <property type="project" value="UniProtKB-KW"/>
</dbReference>
<dbReference type="Pfam" id="PF00753">
    <property type="entry name" value="Lactamase_B"/>
    <property type="match status" value="1"/>
</dbReference>
<name>A0A4U1B3W3_9GAMM</name>
<dbReference type="PANTHER" id="PTHR42951:SF17">
    <property type="entry name" value="METALLO-BETA-LACTAMASE DOMAIN-CONTAINING PROTEIN"/>
    <property type="match status" value="1"/>
</dbReference>
<reference evidence="2 3" key="1">
    <citation type="submission" date="2019-04" db="EMBL/GenBank/DDBJ databases">
        <title>Thalassotalea guangxiensis sp. nov., isolated from sediment of the coastal wetland.</title>
        <authorList>
            <person name="Zheng S."/>
            <person name="Zhang D."/>
        </authorList>
    </citation>
    <scope>NUCLEOTIDE SEQUENCE [LARGE SCALE GENOMIC DNA]</scope>
    <source>
        <strain evidence="2 3">ZS-4</strain>
    </source>
</reference>
<dbReference type="OrthoDB" id="9802991at2"/>
<dbReference type="SUPFAM" id="SSF56281">
    <property type="entry name" value="Metallo-hydrolase/oxidoreductase"/>
    <property type="match status" value="1"/>
</dbReference>